<dbReference type="AlphaFoldDB" id="A0AAU6WDN9"/>
<dbReference type="RefSeq" id="WP_345472293.1">
    <property type="nucleotide sequence ID" value="NZ_CP125942.1"/>
</dbReference>
<evidence type="ECO:0000313" key="1">
    <source>
        <dbReference type="EMBL" id="XAO46183.1"/>
    </source>
</evidence>
<evidence type="ECO:0000313" key="2">
    <source>
        <dbReference type="Proteomes" id="UP001486888"/>
    </source>
</evidence>
<dbReference type="Proteomes" id="UP001486888">
    <property type="component" value="Chromosome"/>
</dbReference>
<protein>
    <submittedName>
        <fullName evidence="1">Uncharacterized protein</fullName>
    </submittedName>
</protein>
<dbReference type="KEGG" id="gey:QMQ05_01135"/>
<keyword evidence="2" id="KW-1185">Reference proteome</keyword>
<reference evidence="1 2" key="1">
    <citation type="submission" date="2023-05" db="EMBL/GenBank/DDBJ databases">
        <title>Glutamicibacter sp. B1, complete genome.</title>
        <authorList>
            <person name="Long Y.H."/>
            <person name="Fang T."/>
            <person name="Li X.Y."/>
        </authorList>
    </citation>
    <scope>NUCLEOTIDE SEQUENCE [LARGE SCALE GENOMIC DNA]</scope>
    <source>
        <strain evidence="1 2">B1</strain>
    </source>
</reference>
<accession>A0AAU6WDN9</accession>
<gene>
    <name evidence="1" type="ORF">QMQ05_01135</name>
</gene>
<organism evidence="1 2">
    <name type="scientific">Glutamicibacter ectropisis</name>
    <dbReference type="NCBI Taxonomy" id="3046593"/>
    <lineage>
        <taxon>Bacteria</taxon>
        <taxon>Bacillati</taxon>
        <taxon>Actinomycetota</taxon>
        <taxon>Actinomycetes</taxon>
        <taxon>Micrococcales</taxon>
        <taxon>Micrococcaceae</taxon>
        <taxon>Glutamicibacter</taxon>
    </lineage>
</organism>
<sequence length="95" mass="10753">MQSSTQEPLALPQNSARFSSDWISARFWKDRTTGQLTIAADGQLWNLEPEQPELLDKVLDPATVNDAEFNAHLKILLVPRAHEIAGTSFFRLRHP</sequence>
<dbReference type="EMBL" id="CP125942">
    <property type="protein sequence ID" value="XAO46183.1"/>
    <property type="molecule type" value="Genomic_DNA"/>
</dbReference>
<proteinExistence type="predicted"/>
<name>A0AAU6WDN9_9MICC</name>